<protein>
    <recommendedName>
        <fullName evidence="3">DUF4536 domain-containing protein</fullName>
    </recommendedName>
</protein>
<comment type="caution">
    <text evidence="1">The sequence shown here is derived from an EMBL/GenBank/DDBJ whole genome shotgun (WGS) entry which is preliminary data.</text>
</comment>
<evidence type="ECO:0000313" key="1">
    <source>
        <dbReference type="EMBL" id="CAI6372249.1"/>
    </source>
</evidence>
<dbReference type="Proteomes" id="UP001160148">
    <property type="component" value="Unassembled WGS sequence"/>
</dbReference>
<proteinExistence type="predicted"/>
<accession>A0AAV0XXC6</accession>
<name>A0AAV0XXC6_9HEMI</name>
<dbReference type="AlphaFoldDB" id="A0AAV0XXC6"/>
<keyword evidence="2" id="KW-1185">Reference proteome</keyword>
<sequence length="71" mass="7595">MKAGAVDTDHVIQGKDNGCSSCRVSGSVTFLLVAAYFYFGCKHVKPVYYFGTPSMISLAVARALDLTPFNG</sequence>
<reference evidence="1 2" key="1">
    <citation type="submission" date="2023-01" db="EMBL/GenBank/DDBJ databases">
        <authorList>
            <person name="Whitehead M."/>
        </authorList>
    </citation>
    <scope>NUCLEOTIDE SEQUENCE [LARGE SCALE GENOMIC DNA]</scope>
</reference>
<evidence type="ECO:0000313" key="2">
    <source>
        <dbReference type="Proteomes" id="UP001160148"/>
    </source>
</evidence>
<gene>
    <name evidence="1" type="ORF">MEUPH1_LOCUS26148</name>
</gene>
<organism evidence="1 2">
    <name type="scientific">Macrosiphum euphorbiae</name>
    <name type="common">potato aphid</name>
    <dbReference type="NCBI Taxonomy" id="13131"/>
    <lineage>
        <taxon>Eukaryota</taxon>
        <taxon>Metazoa</taxon>
        <taxon>Ecdysozoa</taxon>
        <taxon>Arthropoda</taxon>
        <taxon>Hexapoda</taxon>
        <taxon>Insecta</taxon>
        <taxon>Pterygota</taxon>
        <taxon>Neoptera</taxon>
        <taxon>Paraneoptera</taxon>
        <taxon>Hemiptera</taxon>
        <taxon>Sternorrhyncha</taxon>
        <taxon>Aphidomorpha</taxon>
        <taxon>Aphidoidea</taxon>
        <taxon>Aphididae</taxon>
        <taxon>Macrosiphini</taxon>
        <taxon>Macrosiphum</taxon>
    </lineage>
</organism>
<dbReference type="EMBL" id="CARXXK010001029">
    <property type="protein sequence ID" value="CAI6372249.1"/>
    <property type="molecule type" value="Genomic_DNA"/>
</dbReference>
<evidence type="ECO:0008006" key="3">
    <source>
        <dbReference type="Google" id="ProtNLM"/>
    </source>
</evidence>